<dbReference type="GO" id="GO:0030246">
    <property type="term" value="F:carbohydrate binding"/>
    <property type="evidence" value="ECO:0007669"/>
    <property type="project" value="InterPro"/>
</dbReference>
<gene>
    <name evidence="5" type="ORF">BD410DRAFT_833713</name>
</gene>
<dbReference type="STRING" id="50990.A0A4R5XE84"/>
<name>A0A4R5XE84_9AGAM</name>
<dbReference type="SUPFAM" id="SSF74650">
    <property type="entry name" value="Galactose mutarotase-like"/>
    <property type="match status" value="1"/>
</dbReference>
<keyword evidence="6" id="KW-1185">Reference proteome</keyword>
<dbReference type="PANTHER" id="PTHR10091">
    <property type="entry name" value="ALDOSE-1-EPIMERASE"/>
    <property type="match status" value="1"/>
</dbReference>
<dbReference type="Gene3D" id="2.70.98.10">
    <property type="match status" value="1"/>
</dbReference>
<protein>
    <submittedName>
        <fullName evidence="5">Galactose mutarotase-like protein</fullName>
    </submittedName>
</protein>
<dbReference type="InterPro" id="IPR047215">
    <property type="entry name" value="Galactose_mutarotase-like"/>
</dbReference>
<reference evidence="5 6" key="1">
    <citation type="submission" date="2018-06" db="EMBL/GenBank/DDBJ databases">
        <title>A transcriptomic atlas of mushroom development highlights an independent origin of complex multicellularity.</title>
        <authorList>
            <consortium name="DOE Joint Genome Institute"/>
            <person name="Krizsan K."/>
            <person name="Almasi E."/>
            <person name="Merenyi Z."/>
            <person name="Sahu N."/>
            <person name="Viragh M."/>
            <person name="Koszo T."/>
            <person name="Mondo S."/>
            <person name="Kiss B."/>
            <person name="Balint B."/>
            <person name="Kues U."/>
            <person name="Barry K."/>
            <person name="Hegedus J.C."/>
            <person name="Henrissat B."/>
            <person name="Johnson J."/>
            <person name="Lipzen A."/>
            <person name="Ohm R."/>
            <person name="Nagy I."/>
            <person name="Pangilinan J."/>
            <person name="Yan J."/>
            <person name="Xiong Y."/>
            <person name="Grigoriev I.V."/>
            <person name="Hibbett D.S."/>
            <person name="Nagy L.G."/>
        </authorList>
    </citation>
    <scope>NUCLEOTIDE SEQUENCE [LARGE SCALE GENOMIC DNA]</scope>
    <source>
        <strain evidence="5 6">SZMC22713</strain>
    </source>
</reference>
<evidence type="ECO:0000313" key="6">
    <source>
        <dbReference type="Proteomes" id="UP000294933"/>
    </source>
</evidence>
<feature type="signal peptide" evidence="4">
    <location>
        <begin position="1"/>
        <end position="25"/>
    </location>
</feature>
<organism evidence="5 6">
    <name type="scientific">Rickenella mellea</name>
    <dbReference type="NCBI Taxonomy" id="50990"/>
    <lineage>
        <taxon>Eukaryota</taxon>
        <taxon>Fungi</taxon>
        <taxon>Dikarya</taxon>
        <taxon>Basidiomycota</taxon>
        <taxon>Agaricomycotina</taxon>
        <taxon>Agaricomycetes</taxon>
        <taxon>Hymenochaetales</taxon>
        <taxon>Rickenellaceae</taxon>
        <taxon>Rickenella</taxon>
    </lineage>
</organism>
<comment type="similarity">
    <text evidence="1">Belongs to the aldose epimerase family.</text>
</comment>
<dbReference type="AlphaFoldDB" id="A0A4R5XE84"/>
<accession>A0A4R5XE84</accession>
<dbReference type="InterPro" id="IPR011013">
    <property type="entry name" value="Gal_mutarotase_sf_dom"/>
</dbReference>
<proteinExistence type="inferred from homology"/>
<keyword evidence="2" id="KW-0413">Isomerase</keyword>
<evidence type="ECO:0000256" key="2">
    <source>
        <dbReference type="ARBA" id="ARBA00023235"/>
    </source>
</evidence>
<evidence type="ECO:0000256" key="1">
    <source>
        <dbReference type="ARBA" id="ARBA00006206"/>
    </source>
</evidence>
<evidence type="ECO:0000256" key="4">
    <source>
        <dbReference type="SAM" id="SignalP"/>
    </source>
</evidence>
<dbReference type="InterPro" id="IPR014718">
    <property type="entry name" value="GH-type_carb-bd"/>
</dbReference>
<dbReference type="GO" id="GO:0004034">
    <property type="term" value="F:aldose 1-epimerase activity"/>
    <property type="evidence" value="ECO:0007669"/>
    <property type="project" value="TreeGrafter"/>
</dbReference>
<dbReference type="VEuPathDB" id="FungiDB:BD410DRAFT_833713"/>
<evidence type="ECO:0000313" key="5">
    <source>
        <dbReference type="EMBL" id="TDL29404.1"/>
    </source>
</evidence>
<dbReference type="Proteomes" id="UP000294933">
    <property type="component" value="Unassembled WGS sequence"/>
</dbReference>
<dbReference type="GO" id="GO:0033499">
    <property type="term" value="P:galactose catabolic process via UDP-galactose, Leloir pathway"/>
    <property type="evidence" value="ECO:0007669"/>
    <property type="project" value="TreeGrafter"/>
</dbReference>
<sequence>MRVTFAFTFLTLAGAFGVLSASIEAKNPDPLEVVSIVSPDGSAKANFISFGATAVNFWVKDKHGKFRDILLGFDNHTTYVTERTFFGAVIGRYANRIKNGTFSIPVANPPRGDIFHIPENENNGTDTLHGGFVGYDQRQWTILKRSKNSVTYTLVDPDGTQGFPGTVHATAVYTLENNSVWNIHLLATATAKTPIMLTGHHFWNLEAYQETQDLDGHFAQFDSSRVVDTDGILVPNGRLIQTKGTPLDFSKAKSIGKSIPATAPFQFCGTNCVGFDNCWIYDKSNASAPAFSIWSVNSGIRLDVTTNQAAVQIFTCNGIDPVAIPRKVDQGGPNTIYAGHSCLAIEQESWIDAINNPRWGIDQIYGPQRDYTWSSSYAFSVLN</sequence>
<dbReference type="Pfam" id="PF01263">
    <property type="entry name" value="Aldose_epim"/>
    <property type="match status" value="1"/>
</dbReference>
<dbReference type="GO" id="GO:0006006">
    <property type="term" value="P:glucose metabolic process"/>
    <property type="evidence" value="ECO:0007669"/>
    <property type="project" value="TreeGrafter"/>
</dbReference>
<keyword evidence="4" id="KW-0732">Signal</keyword>
<dbReference type="OrthoDB" id="274691at2759"/>
<keyword evidence="3" id="KW-0119">Carbohydrate metabolism</keyword>
<evidence type="ECO:0000256" key="3">
    <source>
        <dbReference type="ARBA" id="ARBA00023277"/>
    </source>
</evidence>
<dbReference type="EMBL" id="ML170156">
    <property type="protein sequence ID" value="TDL29404.1"/>
    <property type="molecule type" value="Genomic_DNA"/>
</dbReference>
<dbReference type="CDD" id="cd09019">
    <property type="entry name" value="galactose_mutarotase_like"/>
    <property type="match status" value="1"/>
</dbReference>
<dbReference type="InterPro" id="IPR008183">
    <property type="entry name" value="Aldose_1/G6P_1-epimerase"/>
</dbReference>
<feature type="chain" id="PRO_5020454000" evidence="4">
    <location>
        <begin position="26"/>
        <end position="383"/>
    </location>
</feature>
<dbReference type="PANTHER" id="PTHR10091:SF6">
    <property type="entry name" value="1-EPIMERASE, PUTATIVE (AFU_ORTHOLOGUE AFUA_3G13240)-RELATED"/>
    <property type="match status" value="1"/>
</dbReference>